<dbReference type="SUPFAM" id="SSF53649">
    <property type="entry name" value="Alkaline phosphatase-like"/>
    <property type="match status" value="1"/>
</dbReference>
<evidence type="ECO:0000256" key="1">
    <source>
        <dbReference type="ARBA" id="ARBA00000370"/>
    </source>
</evidence>
<dbReference type="PIRSF" id="PIRSF006392">
    <property type="entry name" value="IPGAM_arch"/>
    <property type="match status" value="1"/>
</dbReference>
<keyword evidence="5" id="KW-0324">Glycolysis</keyword>
<dbReference type="GO" id="GO:0004619">
    <property type="term" value="F:phosphoglycerate mutase activity"/>
    <property type="evidence" value="ECO:0007669"/>
    <property type="project" value="UniProtKB-EC"/>
</dbReference>
<evidence type="ECO:0000256" key="4">
    <source>
        <dbReference type="ARBA" id="ARBA00005524"/>
    </source>
</evidence>
<dbReference type="GO" id="GO:0006096">
    <property type="term" value="P:glycolytic process"/>
    <property type="evidence" value="ECO:0007669"/>
    <property type="project" value="UniProtKB-KW"/>
</dbReference>
<dbReference type="PANTHER" id="PTHR31209">
    <property type="entry name" value="COFACTOR-INDEPENDENT PHOSPHOGLYCERATE MUTASE"/>
    <property type="match status" value="1"/>
</dbReference>
<dbReference type="InterPro" id="IPR023665">
    <property type="entry name" value="ApgAM_prokaryotes"/>
</dbReference>
<dbReference type="RefSeq" id="WP_132015434.1">
    <property type="nucleotide sequence ID" value="NZ_SLUN01000022.1"/>
</dbReference>
<dbReference type="InterPro" id="IPR006124">
    <property type="entry name" value="Metalloenzyme"/>
</dbReference>
<evidence type="ECO:0000313" key="9">
    <source>
        <dbReference type="Proteomes" id="UP000295008"/>
    </source>
</evidence>
<dbReference type="EMBL" id="SLUN01000022">
    <property type="protein sequence ID" value="TCL62964.1"/>
    <property type="molecule type" value="Genomic_DNA"/>
</dbReference>
<dbReference type="PANTHER" id="PTHR31209:SF4">
    <property type="entry name" value="2,3-BISPHOSPHOGLYCERATE-INDEPENDENT PHOSPHOGLYCERATE MUTASE"/>
    <property type="match status" value="1"/>
</dbReference>
<dbReference type="AlphaFoldDB" id="A0A4R1RB08"/>
<dbReference type="Pfam" id="PF01676">
    <property type="entry name" value="Metalloenzyme"/>
    <property type="match status" value="1"/>
</dbReference>
<dbReference type="CDD" id="cd16011">
    <property type="entry name" value="iPGM_like"/>
    <property type="match status" value="1"/>
</dbReference>
<protein>
    <submittedName>
        <fullName evidence="8">Phosphoglycerate mutase</fullName>
    </submittedName>
</protein>
<comment type="caution">
    <text evidence="8">The sequence shown here is derived from an EMBL/GenBank/DDBJ whole genome shotgun (WGS) entry which is preliminary data.</text>
</comment>
<dbReference type="NCBIfam" id="TIGR02535">
    <property type="entry name" value="hyp_Hser_kinase"/>
    <property type="match status" value="1"/>
</dbReference>
<dbReference type="NCBIfam" id="NF003242">
    <property type="entry name" value="PRK04200.1"/>
    <property type="match status" value="1"/>
</dbReference>
<evidence type="ECO:0000256" key="2">
    <source>
        <dbReference type="ARBA" id="ARBA00002315"/>
    </source>
</evidence>
<dbReference type="OrthoDB" id="9804453at2"/>
<comment type="pathway">
    <text evidence="3">Carbohydrate degradation.</text>
</comment>
<feature type="domain" description="Metalloenzyme" evidence="7">
    <location>
        <begin position="1"/>
        <end position="374"/>
    </location>
</feature>
<gene>
    <name evidence="8" type="ORF">EDC14_102218</name>
</gene>
<dbReference type="Gene3D" id="3.30.70.2130">
    <property type="entry name" value="Metalloenzyme domain"/>
    <property type="match status" value="1"/>
</dbReference>
<keyword evidence="9" id="KW-1185">Reference proteome</keyword>
<dbReference type="InterPro" id="IPR042253">
    <property type="entry name" value="Pglycerate_mutase_ApgM_sf"/>
</dbReference>
<evidence type="ECO:0000256" key="5">
    <source>
        <dbReference type="ARBA" id="ARBA00023152"/>
    </source>
</evidence>
<dbReference type="Gene3D" id="3.40.720.10">
    <property type="entry name" value="Alkaline Phosphatase, subunit A"/>
    <property type="match status" value="1"/>
</dbReference>
<reference evidence="8 9" key="1">
    <citation type="submission" date="2019-03" db="EMBL/GenBank/DDBJ databases">
        <title>Genomic Encyclopedia of Type Strains, Phase IV (KMG-IV): sequencing the most valuable type-strain genomes for metagenomic binning, comparative biology and taxonomic classification.</title>
        <authorList>
            <person name="Goeker M."/>
        </authorList>
    </citation>
    <scope>NUCLEOTIDE SEQUENCE [LARGE SCALE GENOMIC DNA]</scope>
    <source>
        <strain evidence="8 9">LX-B</strain>
    </source>
</reference>
<comment type="similarity">
    <text evidence="4">Belongs to the BPG-independent phosphoglycerate mutase family. A-PGAM subfamily.</text>
</comment>
<evidence type="ECO:0000256" key="6">
    <source>
        <dbReference type="ARBA" id="ARBA00023235"/>
    </source>
</evidence>
<comment type="catalytic activity">
    <reaction evidence="1">
        <text>(2R)-2-phosphoglycerate = (2R)-3-phosphoglycerate</text>
        <dbReference type="Rhea" id="RHEA:15901"/>
        <dbReference type="ChEBI" id="CHEBI:58272"/>
        <dbReference type="ChEBI" id="CHEBI:58289"/>
        <dbReference type="EC" id="5.4.2.12"/>
    </reaction>
</comment>
<name>A0A4R1RB08_HYDET</name>
<dbReference type="Proteomes" id="UP000295008">
    <property type="component" value="Unassembled WGS sequence"/>
</dbReference>
<evidence type="ECO:0000256" key="3">
    <source>
        <dbReference type="ARBA" id="ARBA00004921"/>
    </source>
</evidence>
<dbReference type="GO" id="GO:0046872">
    <property type="term" value="F:metal ion binding"/>
    <property type="evidence" value="ECO:0007669"/>
    <property type="project" value="InterPro"/>
</dbReference>
<organism evidence="8 9">
    <name type="scientific">Hydrogenispora ethanolica</name>
    <dbReference type="NCBI Taxonomy" id="1082276"/>
    <lineage>
        <taxon>Bacteria</taxon>
        <taxon>Bacillati</taxon>
        <taxon>Bacillota</taxon>
        <taxon>Hydrogenispora</taxon>
    </lineage>
</organism>
<dbReference type="InterPro" id="IPR004456">
    <property type="entry name" value="Pglycerate_mutase_ApgM"/>
</dbReference>
<dbReference type="InterPro" id="IPR017850">
    <property type="entry name" value="Alkaline_phosphatase_core_sf"/>
</dbReference>
<dbReference type="NCBIfam" id="TIGR00306">
    <property type="entry name" value="apgM"/>
    <property type="match status" value="1"/>
</dbReference>
<comment type="function">
    <text evidence="2">Catalyzes the interconversion of 2-phosphoglycerate and 3-phosphoglycerate.</text>
</comment>
<evidence type="ECO:0000259" key="7">
    <source>
        <dbReference type="Pfam" id="PF01676"/>
    </source>
</evidence>
<dbReference type="Pfam" id="PF10143">
    <property type="entry name" value="PhosphMutase"/>
    <property type="match status" value="1"/>
</dbReference>
<sequence>MKYLVILGDGMADYPVPELNGQTPLEVSHKPQMDFLAKHGTVGLARTVPTGMPPGSDVANLAVMGYNPQIYYTGRSPLEAVSIGVDLSPSDVAFRCNLVTLSEDADYSAKTMVDYSSDEISTEEAAVLIQDIGAQLGNDQIHFYPGISYRHLMVWHGGPTASRLTPPHDISDRPIHDHLPKGDGAAQLLEFMVQSADILKNHPVNLRRIQRGLRPATSIWLWGQGTKPNISSFHEKYQLHGSVISAVDLAKGLGICAGLNVIEVPGATGNVHTNYKGKAEAALAAFAAGQDFVYLHVEAPDEAGHRGEVENKVKAIEKIDGEILGPILERLPELTPDYKIMLLPDHPTPLSLKTHVADPVPFVIYQSTQTSPGHSTACFTEKSAAVTGLFIEEGFRLMDRFILG</sequence>
<keyword evidence="6" id="KW-0413">Isomerase</keyword>
<proteinExistence type="inferred from homology"/>
<evidence type="ECO:0000313" key="8">
    <source>
        <dbReference type="EMBL" id="TCL62964.1"/>
    </source>
</evidence>
<accession>A0A4R1RB08</accession>